<feature type="compositionally biased region" description="Polar residues" evidence="2">
    <location>
        <begin position="1083"/>
        <end position="1098"/>
    </location>
</feature>
<feature type="compositionally biased region" description="Pro residues" evidence="2">
    <location>
        <begin position="1372"/>
        <end position="1382"/>
    </location>
</feature>
<comment type="caution">
    <text evidence="4">The sequence shown here is derived from an EMBL/GenBank/DDBJ whole genome shotgun (WGS) entry which is preliminary data.</text>
</comment>
<feature type="compositionally biased region" description="Low complexity" evidence="2">
    <location>
        <begin position="674"/>
        <end position="688"/>
    </location>
</feature>
<gene>
    <name evidence="4" type="ORF">ABVK25_003339</name>
</gene>
<organism evidence="4 5">
    <name type="scientific">Lepraria finkii</name>
    <dbReference type="NCBI Taxonomy" id="1340010"/>
    <lineage>
        <taxon>Eukaryota</taxon>
        <taxon>Fungi</taxon>
        <taxon>Dikarya</taxon>
        <taxon>Ascomycota</taxon>
        <taxon>Pezizomycotina</taxon>
        <taxon>Lecanoromycetes</taxon>
        <taxon>OSLEUM clade</taxon>
        <taxon>Lecanoromycetidae</taxon>
        <taxon>Lecanorales</taxon>
        <taxon>Lecanorineae</taxon>
        <taxon>Stereocaulaceae</taxon>
        <taxon>Lepraria</taxon>
    </lineage>
</organism>
<dbReference type="SUPFAM" id="SSF46689">
    <property type="entry name" value="Homeodomain-like"/>
    <property type="match status" value="1"/>
</dbReference>
<feature type="compositionally biased region" description="Polar residues" evidence="2">
    <location>
        <begin position="388"/>
        <end position="409"/>
    </location>
</feature>
<feature type="region of interest" description="Disordered" evidence="2">
    <location>
        <begin position="1062"/>
        <end position="1098"/>
    </location>
</feature>
<dbReference type="PROSITE" id="PS50090">
    <property type="entry name" value="MYB_LIKE"/>
    <property type="match status" value="1"/>
</dbReference>
<feature type="compositionally biased region" description="Basic residues" evidence="2">
    <location>
        <begin position="1390"/>
        <end position="1405"/>
    </location>
</feature>
<feature type="compositionally biased region" description="Polar residues" evidence="2">
    <location>
        <begin position="534"/>
        <end position="563"/>
    </location>
</feature>
<protein>
    <recommendedName>
        <fullName evidence="3">Myb-like domain-containing protein</fullName>
    </recommendedName>
</protein>
<feature type="region of interest" description="Disordered" evidence="2">
    <location>
        <begin position="246"/>
        <end position="279"/>
    </location>
</feature>
<feature type="compositionally biased region" description="Polar residues" evidence="2">
    <location>
        <begin position="11"/>
        <end position="20"/>
    </location>
</feature>
<accession>A0ABR4BH09</accession>
<evidence type="ECO:0000313" key="5">
    <source>
        <dbReference type="Proteomes" id="UP001590951"/>
    </source>
</evidence>
<reference evidence="4 5" key="1">
    <citation type="submission" date="2024-09" db="EMBL/GenBank/DDBJ databases">
        <title>Rethinking Asexuality: The Enigmatic Case of Functional Sexual Genes in Lepraria (Stereocaulaceae).</title>
        <authorList>
            <person name="Doellman M."/>
            <person name="Sun Y."/>
            <person name="Barcenas-Pena A."/>
            <person name="Lumbsch H.T."/>
            <person name="Grewe F."/>
        </authorList>
    </citation>
    <scope>NUCLEOTIDE SEQUENCE [LARGE SCALE GENOMIC DNA]</scope>
    <source>
        <strain evidence="4 5">Grewe 0041</strain>
    </source>
</reference>
<feature type="region of interest" description="Disordered" evidence="2">
    <location>
        <begin position="529"/>
        <end position="563"/>
    </location>
</feature>
<feature type="coiled-coil region" evidence="1">
    <location>
        <begin position="1462"/>
        <end position="1489"/>
    </location>
</feature>
<feature type="compositionally biased region" description="Basic and acidic residues" evidence="2">
    <location>
        <begin position="660"/>
        <end position="673"/>
    </location>
</feature>
<dbReference type="EMBL" id="JBHFEH010000008">
    <property type="protein sequence ID" value="KAL2056316.1"/>
    <property type="molecule type" value="Genomic_DNA"/>
</dbReference>
<feature type="compositionally biased region" description="Polar residues" evidence="2">
    <location>
        <begin position="715"/>
        <end position="730"/>
    </location>
</feature>
<feature type="compositionally biased region" description="Basic and acidic residues" evidence="2">
    <location>
        <begin position="468"/>
        <end position="493"/>
    </location>
</feature>
<name>A0ABR4BH09_9LECA</name>
<dbReference type="InterPro" id="IPR009057">
    <property type="entry name" value="Homeodomain-like_sf"/>
</dbReference>
<evidence type="ECO:0000259" key="3">
    <source>
        <dbReference type="PROSITE" id="PS50090"/>
    </source>
</evidence>
<dbReference type="Proteomes" id="UP001590951">
    <property type="component" value="Unassembled WGS sequence"/>
</dbReference>
<keyword evidence="5" id="KW-1185">Reference proteome</keyword>
<feature type="region of interest" description="Disordered" evidence="2">
    <location>
        <begin position="388"/>
        <end position="500"/>
    </location>
</feature>
<evidence type="ECO:0000256" key="1">
    <source>
        <dbReference type="SAM" id="Coils"/>
    </source>
</evidence>
<proteinExistence type="predicted"/>
<feature type="compositionally biased region" description="Low complexity" evidence="2">
    <location>
        <begin position="696"/>
        <end position="707"/>
    </location>
</feature>
<feature type="region of interest" description="Disordered" evidence="2">
    <location>
        <begin position="1"/>
        <end position="20"/>
    </location>
</feature>
<evidence type="ECO:0000313" key="4">
    <source>
        <dbReference type="EMBL" id="KAL2056316.1"/>
    </source>
</evidence>
<sequence>MLSPFQIRNLWPSQPKATTQDPLVRISAPGYDKAISGHPAAKLKYQDEDDGDTITVGSSTELAQRLEEPVPRKTRNLQQSSRNPMAIATLLSESQQSPPSLPHHVFDIEDREEIRKLWQEIQERNSVTPKPRSPLDAPKTMATWTQSEDELLLKLRCSGMEWTEIQGQLLGRNAFSHRYRYENCLDKKHTWDEDKKNEFARAYGRFRPSIWDPIARELGISWGEAEAIHWNIGEAGLTPTALTALSEPSMEKRESSKTSSNELPDASGVKTKSSSKPVLRLRFPAPNQEIAEDRAQHFEPTRPSKLQPEEIVRLKRTETTVDQAQPYDPIRSSQAGALSSSLHTTPAVNLTLEGRRQAQAAGDKLRAKRTPSRHRKAAIAVDDHTSHQNRWASYKSPSSTFLPKESTNIPEGFDGPSLTSEGRRQAQVAGDKLCCRTNPIRHSRPSRGLIPDHGISKNRWSTYGPRATRSDERQDMQADPKEKVPSGDTKEQEPSEQPSLLEVFEAELGKKISMDTLQDNARTMLPEAAAAATVSMSETTPQPNDSSNISAPVQSGPSAQESNPLLDGLKMINYHLEGLTVGDENMLQGFSGAIGEGFRAAIGNVSTFMRGVTNGLQEASNLTRQAAERTRKADFRIIDDTILGLRIVAEDMTALGQEILPKRPETSHEREEATVSSTARSESSKSATLPEEDTISSSESKAAPSESIFLAEDSQAPSTVGSPCSISATKPTDGPKTIKIGQGRSPRFVSDIPVSVTRNSPPDSRRVSRNLGMDRVPRYHKPGPIHLPHHAPLAQPPRAVETQGSATRTGYVDHLRRYHSTENMDEADINQSTALPAAAAAAARFPTMAQFESQNFTSNVPFPALPSMSMEPLEPLRANFCSESKKPDEKSQLLSEKYIKSQSEASADTSMTHRVIHSSHFMGPGANRWLSPHPSQDPPPMQIQDTPLPSLSENGGAGTNHALEGSHGQLRLLEQQNKKGLLIAQQEQDRIRSDRAKTGSALASGKLILDAKEEQQAPSNIAQPPVSFLPHTLNIDPNYNHTLQDYQMQLTPRQQSTLEGLLKQQGSAPLPRPLEEPETLSLNEPSAGSNGSSAVQDCQTSLQEIVADQKKKRQSFKEQEEQVVVPDDVKVPGAFPSGENIERNDLVGQPEENTPFGPAFNPETGLYNKDTRNYLATHPDPWYSPLPSTMNKAESLSRLSSAARLAEPFDPLEAEPSVRSHLTEGVRRNATVAGTDSRHNARLRRPYSEAFDGSGRVEWDTFLQHPQAPQAPQAPHFTKSQFAIHPSDCHPLSKGSCVNDKESASKPEFRALGSKFPFEDPDDWHWTNPAIRERAQASRLASEYYDHGESWAVDPCEVDRERCFDVDERKSSPPPRVTPPGPDFFFNNHKEHKSLRVPRNKKSSKPRTPARASTISFKDRDERRKIYDCVSRLRELGFENTEDDNGPESRLLQYASAVGGDLVAAIEMIDEEQRAYKEKEKDAVEFTDSI</sequence>
<evidence type="ECO:0000256" key="2">
    <source>
        <dbReference type="SAM" id="MobiDB-lite"/>
    </source>
</evidence>
<dbReference type="InterPro" id="IPR001005">
    <property type="entry name" value="SANT/Myb"/>
</dbReference>
<feature type="domain" description="Myb-like" evidence="3">
    <location>
        <begin position="136"/>
        <end position="185"/>
    </location>
</feature>
<keyword evidence="1" id="KW-0175">Coiled coil</keyword>
<feature type="region of interest" description="Disordered" evidence="2">
    <location>
        <begin position="1367"/>
        <end position="1417"/>
    </location>
</feature>
<feature type="region of interest" description="Disordered" evidence="2">
    <location>
        <begin position="658"/>
        <end position="744"/>
    </location>
</feature>